<feature type="modified residue" description="N6-(pyridoxal phosphate)lysine" evidence="7">
    <location>
        <position position="228"/>
    </location>
</feature>
<feature type="domain" description="Aminotransferase class I/classII large" evidence="8">
    <location>
        <begin position="37"/>
        <end position="361"/>
    </location>
</feature>
<dbReference type="InterPro" id="IPR015421">
    <property type="entry name" value="PyrdxlP-dep_Trfase_major"/>
</dbReference>
<protein>
    <recommendedName>
        <fullName evidence="7">Histidinol-phosphate aminotransferase</fullName>
        <ecNumber evidence="7">2.6.1.9</ecNumber>
    </recommendedName>
    <alternativeName>
        <fullName evidence="7">Imidazole acetol-phosphate transaminase</fullName>
    </alternativeName>
</protein>
<comment type="similarity">
    <text evidence="7">Belongs to the class-II pyridoxal-phosphate-dependent aminotransferase family. Histidinol-phosphate aminotransferase subfamily.</text>
</comment>
<reference evidence="10" key="1">
    <citation type="journal article" date="2019" name="Int. J. Syst. Evol. Microbiol.">
        <title>The Global Catalogue of Microorganisms (GCM) 10K type strain sequencing project: providing services to taxonomists for standard genome sequencing and annotation.</title>
        <authorList>
            <consortium name="The Broad Institute Genomics Platform"/>
            <consortium name="The Broad Institute Genome Sequencing Center for Infectious Disease"/>
            <person name="Wu L."/>
            <person name="Ma J."/>
        </authorList>
    </citation>
    <scope>NUCLEOTIDE SEQUENCE [LARGE SCALE GENOMIC DNA]</scope>
    <source>
        <strain evidence="10">WYCCWR 12678</strain>
    </source>
</reference>
<keyword evidence="4 7" id="KW-0808">Transferase</keyword>
<dbReference type="InterPro" id="IPR015422">
    <property type="entry name" value="PyrdxlP-dep_Trfase_small"/>
</dbReference>
<keyword evidence="5 7" id="KW-0663">Pyridoxal phosphate</keyword>
<comment type="catalytic activity">
    <reaction evidence="7">
        <text>L-histidinol phosphate + 2-oxoglutarate = 3-(imidazol-4-yl)-2-oxopropyl phosphate + L-glutamate</text>
        <dbReference type="Rhea" id="RHEA:23744"/>
        <dbReference type="ChEBI" id="CHEBI:16810"/>
        <dbReference type="ChEBI" id="CHEBI:29985"/>
        <dbReference type="ChEBI" id="CHEBI:57766"/>
        <dbReference type="ChEBI" id="CHEBI:57980"/>
        <dbReference type="EC" id="2.6.1.9"/>
    </reaction>
</comment>
<dbReference type="PANTHER" id="PTHR43643:SF3">
    <property type="entry name" value="HISTIDINOL-PHOSPHATE AMINOTRANSFERASE"/>
    <property type="match status" value="1"/>
</dbReference>
<dbReference type="RefSeq" id="WP_380026169.1">
    <property type="nucleotide sequence ID" value="NZ_JBHSHC010000097.1"/>
</dbReference>
<dbReference type="NCBIfam" id="TIGR01141">
    <property type="entry name" value="hisC"/>
    <property type="match status" value="1"/>
</dbReference>
<dbReference type="SUPFAM" id="SSF53383">
    <property type="entry name" value="PLP-dependent transferases"/>
    <property type="match status" value="1"/>
</dbReference>
<dbReference type="GO" id="GO:0004400">
    <property type="term" value="F:histidinol-phosphate transaminase activity"/>
    <property type="evidence" value="ECO:0007669"/>
    <property type="project" value="UniProtKB-EC"/>
</dbReference>
<name>A0ABV9Q4P9_9BACL</name>
<dbReference type="CDD" id="cd00609">
    <property type="entry name" value="AAT_like"/>
    <property type="match status" value="1"/>
</dbReference>
<evidence type="ECO:0000256" key="2">
    <source>
        <dbReference type="ARBA" id="ARBA00011738"/>
    </source>
</evidence>
<evidence type="ECO:0000256" key="1">
    <source>
        <dbReference type="ARBA" id="ARBA00001933"/>
    </source>
</evidence>
<keyword evidence="3 7" id="KW-0032">Aminotransferase</keyword>
<comment type="pathway">
    <text evidence="7">Amino-acid biosynthesis; L-histidine biosynthesis; L-histidine from 5-phospho-alpha-D-ribose 1-diphosphate: step 7/9.</text>
</comment>
<dbReference type="InterPro" id="IPR050106">
    <property type="entry name" value="HistidinolP_aminotransfase"/>
</dbReference>
<gene>
    <name evidence="7 9" type="primary">hisC</name>
    <name evidence="9" type="ORF">ACFO8Q_12800</name>
</gene>
<dbReference type="EC" id="2.6.1.9" evidence="7"/>
<dbReference type="PANTHER" id="PTHR43643">
    <property type="entry name" value="HISTIDINOL-PHOSPHATE AMINOTRANSFERASE 2"/>
    <property type="match status" value="1"/>
</dbReference>
<sequence>MRIGDKIPARKELDNLSVYIAGKPIEEVQRELGLHTIIKLASNENPFGCSPLAKDAMIREMEQIALYPEGMAPALAEKLANRFHIDKENIIVGNGSDELIRLLTRSYIRPGDEAVMADVTFPRYETNVLIEGGTPVKVPLIDGVHDLDGMYQAITEKTRMIFVCNPNNPTGTVVDKSKLQLFIENVPPNILLIMDEAYYEYATGEAYLETLPLLGKYPNLVILRTFSKIYGLAALRIGYGLMHPSIIQELIKVKEPFNTNRLAQAAAIASLDDSSYVEFCVRKNQEGRIYLENGLATMGWSCFPSHANFLMVKLNRSGNEIFQSLLQQGVIVRSGGTLGYPETIRVSIGREEENEEFIRALQQHNPIFREVPQ</sequence>
<dbReference type="Gene3D" id="3.40.640.10">
    <property type="entry name" value="Type I PLP-dependent aspartate aminotransferase-like (Major domain)"/>
    <property type="match status" value="1"/>
</dbReference>
<comment type="cofactor">
    <cofactor evidence="1 7">
        <name>pyridoxal 5'-phosphate</name>
        <dbReference type="ChEBI" id="CHEBI:597326"/>
    </cofactor>
</comment>
<dbReference type="InterPro" id="IPR015424">
    <property type="entry name" value="PyrdxlP-dep_Trfase"/>
</dbReference>
<evidence type="ECO:0000256" key="5">
    <source>
        <dbReference type="ARBA" id="ARBA00022898"/>
    </source>
</evidence>
<dbReference type="EMBL" id="JBHSHC010000097">
    <property type="protein sequence ID" value="MFC4768227.1"/>
    <property type="molecule type" value="Genomic_DNA"/>
</dbReference>
<dbReference type="InterPro" id="IPR005861">
    <property type="entry name" value="HisP_aminotrans"/>
</dbReference>
<evidence type="ECO:0000259" key="8">
    <source>
        <dbReference type="Pfam" id="PF00155"/>
    </source>
</evidence>
<keyword evidence="6 7" id="KW-0368">Histidine biosynthesis</keyword>
<dbReference type="Gene3D" id="3.90.1150.10">
    <property type="entry name" value="Aspartate Aminotransferase, domain 1"/>
    <property type="match status" value="1"/>
</dbReference>
<accession>A0ABV9Q4P9</accession>
<keyword evidence="7" id="KW-0028">Amino-acid biosynthesis</keyword>
<dbReference type="Proteomes" id="UP001596002">
    <property type="component" value="Unassembled WGS sequence"/>
</dbReference>
<evidence type="ECO:0000256" key="6">
    <source>
        <dbReference type="ARBA" id="ARBA00023102"/>
    </source>
</evidence>
<evidence type="ECO:0000313" key="9">
    <source>
        <dbReference type="EMBL" id="MFC4768227.1"/>
    </source>
</evidence>
<proteinExistence type="inferred from homology"/>
<dbReference type="Pfam" id="PF00155">
    <property type="entry name" value="Aminotran_1_2"/>
    <property type="match status" value="1"/>
</dbReference>
<dbReference type="HAMAP" id="MF_01023">
    <property type="entry name" value="HisC_aminotrans_2"/>
    <property type="match status" value="1"/>
</dbReference>
<keyword evidence="10" id="KW-1185">Reference proteome</keyword>
<dbReference type="InterPro" id="IPR004839">
    <property type="entry name" value="Aminotransferase_I/II_large"/>
</dbReference>
<evidence type="ECO:0000256" key="4">
    <source>
        <dbReference type="ARBA" id="ARBA00022679"/>
    </source>
</evidence>
<evidence type="ECO:0000256" key="3">
    <source>
        <dbReference type="ARBA" id="ARBA00022576"/>
    </source>
</evidence>
<evidence type="ECO:0000256" key="7">
    <source>
        <dbReference type="HAMAP-Rule" id="MF_01023"/>
    </source>
</evidence>
<comment type="subunit">
    <text evidence="2 7">Homodimer.</text>
</comment>
<comment type="caution">
    <text evidence="9">The sequence shown here is derived from an EMBL/GenBank/DDBJ whole genome shotgun (WGS) entry which is preliminary data.</text>
</comment>
<evidence type="ECO:0000313" key="10">
    <source>
        <dbReference type="Proteomes" id="UP001596002"/>
    </source>
</evidence>
<organism evidence="9 10">
    <name type="scientific">Effusibacillus consociatus</name>
    <dbReference type="NCBI Taxonomy" id="1117041"/>
    <lineage>
        <taxon>Bacteria</taxon>
        <taxon>Bacillati</taxon>
        <taxon>Bacillota</taxon>
        <taxon>Bacilli</taxon>
        <taxon>Bacillales</taxon>
        <taxon>Alicyclobacillaceae</taxon>
        <taxon>Effusibacillus</taxon>
    </lineage>
</organism>